<evidence type="ECO:0000256" key="1">
    <source>
        <dbReference type="SAM" id="MobiDB-lite"/>
    </source>
</evidence>
<feature type="region of interest" description="Disordered" evidence="1">
    <location>
        <begin position="271"/>
        <end position="317"/>
    </location>
</feature>
<keyword evidence="2" id="KW-0472">Membrane</keyword>
<keyword evidence="4" id="KW-1185">Reference proteome</keyword>
<dbReference type="EMBL" id="JAATVY010000029">
    <property type="protein sequence ID" value="NJC73341.1"/>
    <property type="molecule type" value="Genomic_DNA"/>
</dbReference>
<evidence type="ECO:0000313" key="4">
    <source>
        <dbReference type="Proteomes" id="UP000722989"/>
    </source>
</evidence>
<reference evidence="3 4" key="1">
    <citation type="submission" date="2020-03" db="EMBL/GenBank/DDBJ databases">
        <title>WGS of the type strain of Planosporangium spp.</title>
        <authorList>
            <person name="Thawai C."/>
        </authorList>
    </citation>
    <scope>NUCLEOTIDE SEQUENCE [LARGE SCALE GENOMIC DNA]</scope>
    <source>
        <strain evidence="3 4">TBRC 5610</strain>
    </source>
</reference>
<accession>A0ABX0Y4L7</accession>
<protein>
    <submittedName>
        <fullName evidence="3">DUF3105 domain-containing protein</fullName>
    </submittedName>
</protein>
<proteinExistence type="predicted"/>
<keyword evidence="2" id="KW-0812">Transmembrane</keyword>
<gene>
    <name evidence="3" type="ORF">HC031_27000</name>
</gene>
<dbReference type="InterPro" id="IPR021454">
    <property type="entry name" value="DUF3105"/>
</dbReference>
<dbReference type="Proteomes" id="UP000722989">
    <property type="component" value="Unassembled WGS sequence"/>
</dbReference>
<organism evidence="3 4">
    <name type="scientific">Planosporangium thailandense</name>
    <dbReference type="NCBI Taxonomy" id="765197"/>
    <lineage>
        <taxon>Bacteria</taxon>
        <taxon>Bacillati</taxon>
        <taxon>Actinomycetota</taxon>
        <taxon>Actinomycetes</taxon>
        <taxon>Micromonosporales</taxon>
        <taxon>Micromonosporaceae</taxon>
        <taxon>Planosporangium</taxon>
    </lineage>
</organism>
<sequence length="317" mass="32830">MSMSTQHGGGTRRPSSTKPGGKPKDNPGEKSGSAARSGGSATSNAAKSGAAKSGATKPAAAKAGAAKAGAAKKGGPGGPRRPVTPVKVNQGRNWGPIALFGLVGVIALGIVGFGGYQVYQNGLTWEDRAAKIPGIINYRKSNPKMLDYQQHESGPLKYSVLPPVGGTHNNNWQRCLGDVYDAPIANEHAVHSEEHGAIWVTYRPDLPKSQVDELAKKVKGHDFMLMSPFPGLDKPISVQTWGYQLKVDKASDPRIDDFIKALREVSAREPNSTCSSGAYITETGTTPHDLDPNTASGGQAGMPGGTAPGGTAPGGTG</sequence>
<dbReference type="RefSeq" id="WP_167928250.1">
    <property type="nucleotide sequence ID" value="NZ_JAATVY010000029.1"/>
</dbReference>
<feature type="compositionally biased region" description="Gly residues" evidence="1">
    <location>
        <begin position="298"/>
        <end position="317"/>
    </location>
</feature>
<dbReference type="Pfam" id="PF11303">
    <property type="entry name" value="DUF3105"/>
    <property type="match status" value="1"/>
</dbReference>
<evidence type="ECO:0000256" key="2">
    <source>
        <dbReference type="SAM" id="Phobius"/>
    </source>
</evidence>
<feature type="compositionally biased region" description="Polar residues" evidence="1">
    <location>
        <begin position="271"/>
        <end position="286"/>
    </location>
</feature>
<comment type="caution">
    <text evidence="3">The sequence shown here is derived from an EMBL/GenBank/DDBJ whole genome shotgun (WGS) entry which is preliminary data.</text>
</comment>
<feature type="region of interest" description="Disordered" evidence="1">
    <location>
        <begin position="1"/>
        <end position="90"/>
    </location>
</feature>
<name>A0ABX0Y4L7_9ACTN</name>
<keyword evidence="2" id="KW-1133">Transmembrane helix</keyword>
<evidence type="ECO:0000313" key="3">
    <source>
        <dbReference type="EMBL" id="NJC73341.1"/>
    </source>
</evidence>
<feature type="compositionally biased region" description="Low complexity" evidence="1">
    <location>
        <begin position="31"/>
        <end position="71"/>
    </location>
</feature>
<feature type="transmembrane region" description="Helical" evidence="2">
    <location>
        <begin position="97"/>
        <end position="119"/>
    </location>
</feature>